<sequence>MEGESRLGLPNYARSPQDPREASMSAHQSLAAAARRDDSEPSPFRREDGPRPTMNELLASCAAASAISTPPDAPEAQTGPEARPEPVSGAAHLPAVPADDRDAA</sequence>
<feature type="compositionally biased region" description="Basic and acidic residues" evidence="1">
    <location>
        <begin position="34"/>
        <end position="50"/>
    </location>
</feature>
<reference evidence="3" key="1">
    <citation type="journal article" date="2019" name="Int. J. Syst. Evol. Microbiol.">
        <title>The Global Catalogue of Microorganisms (GCM) 10K type strain sequencing project: providing services to taxonomists for standard genome sequencing and annotation.</title>
        <authorList>
            <consortium name="The Broad Institute Genomics Platform"/>
            <consortium name="The Broad Institute Genome Sequencing Center for Infectious Disease"/>
            <person name="Wu L."/>
            <person name="Ma J."/>
        </authorList>
    </citation>
    <scope>NUCLEOTIDE SEQUENCE [LARGE SCALE GENOMIC DNA]</scope>
    <source>
        <strain evidence="3">JCM 4805</strain>
    </source>
</reference>
<dbReference type="EMBL" id="BAAABY010000003">
    <property type="protein sequence ID" value="GAA0442860.1"/>
    <property type="molecule type" value="Genomic_DNA"/>
</dbReference>
<evidence type="ECO:0000313" key="2">
    <source>
        <dbReference type="EMBL" id="GAA0442860.1"/>
    </source>
</evidence>
<gene>
    <name evidence="2" type="ORF">GCM10010361_03500</name>
</gene>
<evidence type="ECO:0000256" key="1">
    <source>
        <dbReference type="SAM" id="MobiDB-lite"/>
    </source>
</evidence>
<feature type="compositionally biased region" description="Low complexity" evidence="1">
    <location>
        <begin position="59"/>
        <end position="68"/>
    </location>
</feature>
<accession>A0ABP3J5N7</accession>
<name>A0ABP3J5N7_9ACTN</name>
<feature type="region of interest" description="Disordered" evidence="1">
    <location>
        <begin position="1"/>
        <end position="104"/>
    </location>
</feature>
<proteinExistence type="predicted"/>
<evidence type="ECO:0000313" key="3">
    <source>
        <dbReference type="Proteomes" id="UP001500909"/>
    </source>
</evidence>
<organism evidence="2 3">
    <name type="scientific">Streptomyces olivaceiscleroticus</name>
    <dbReference type="NCBI Taxonomy" id="68245"/>
    <lineage>
        <taxon>Bacteria</taxon>
        <taxon>Bacillati</taxon>
        <taxon>Actinomycetota</taxon>
        <taxon>Actinomycetes</taxon>
        <taxon>Kitasatosporales</taxon>
        <taxon>Streptomycetaceae</taxon>
        <taxon>Streptomyces</taxon>
    </lineage>
</organism>
<dbReference type="Proteomes" id="UP001500909">
    <property type="component" value="Unassembled WGS sequence"/>
</dbReference>
<protein>
    <submittedName>
        <fullName evidence="2">Uncharacterized protein</fullName>
    </submittedName>
</protein>
<comment type="caution">
    <text evidence="2">The sequence shown here is derived from an EMBL/GenBank/DDBJ whole genome shotgun (WGS) entry which is preliminary data.</text>
</comment>
<keyword evidence="3" id="KW-1185">Reference proteome</keyword>